<dbReference type="KEGG" id="asl:Aeqsu_0322"/>
<protein>
    <submittedName>
        <fullName evidence="1">Uncharacterized protein</fullName>
    </submittedName>
</protein>
<evidence type="ECO:0000313" key="2">
    <source>
        <dbReference type="Proteomes" id="UP000006049"/>
    </source>
</evidence>
<dbReference type="Proteomes" id="UP000006049">
    <property type="component" value="Chromosome"/>
</dbReference>
<dbReference type="STRING" id="746697.Aeqsu_0322"/>
<organism evidence="1 2">
    <name type="scientific">Aequorivita sublithincola (strain DSM 14238 / LMG 21431 / ACAM 643 / 9-3)</name>
    <dbReference type="NCBI Taxonomy" id="746697"/>
    <lineage>
        <taxon>Bacteria</taxon>
        <taxon>Pseudomonadati</taxon>
        <taxon>Bacteroidota</taxon>
        <taxon>Flavobacteriia</taxon>
        <taxon>Flavobacteriales</taxon>
        <taxon>Flavobacteriaceae</taxon>
        <taxon>Aequorivita</taxon>
    </lineage>
</organism>
<evidence type="ECO:0000313" key="1">
    <source>
        <dbReference type="EMBL" id="AFL79836.1"/>
    </source>
</evidence>
<name>I3YS68_AEQSU</name>
<dbReference type="EMBL" id="CP003280">
    <property type="protein sequence ID" value="AFL79836.1"/>
    <property type="molecule type" value="Genomic_DNA"/>
</dbReference>
<gene>
    <name evidence="1" type="ordered locus">Aeqsu_0322</name>
</gene>
<dbReference type="AlphaFoldDB" id="I3YS68"/>
<accession>I3YS68</accession>
<dbReference type="HOGENOM" id="CLU_2949874_0_0_10"/>
<sequence length="59" mass="6839">MVGSRFIAHPYIKLNLQNFIETHLALKNFIITKVEFKNSQSAMFFSTILELTPLVLQNQ</sequence>
<proteinExistence type="predicted"/>
<keyword evidence="2" id="KW-1185">Reference proteome</keyword>
<reference evidence="1 2" key="1">
    <citation type="submission" date="2012-06" db="EMBL/GenBank/DDBJ databases">
        <title>The complete genome of Aequorivita sublithincola DSM 14238.</title>
        <authorList>
            <consortium name="US DOE Joint Genome Institute (JGI-PGF)"/>
            <person name="Lucas S."/>
            <person name="Copeland A."/>
            <person name="Lapidus A."/>
            <person name="Goodwin L."/>
            <person name="Pitluck S."/>
            <person name="Peters L."/>
            <person name="Munk A.C.C."/>
            <person name="Kyrpides N."/>
            <person name="Mavromatis K."/>
            <person name="Pagani I."/>
            <person name="Ivanova N."/>
            <person name="Ovchinnikova G."/>
            <person name="Zeytun A."/>
            <person name="Detter J.C."/>
            <person name="Han C."/>
            <person name="Land M."/>
            <person name="Hauser L."/>
            <person name="Markowitz V."/>
            <person name="Cheng J.-F."/>
            <person name="Hugenholtz P."/>
            <person name="Woyke T."/>
            <person name="Wu D."/>
            <person name="Tindall B."/>
            <person name="Faehnrich R."/>
            <person name="Brambilla E."/>
            <person name="Klenk H.-P."/>
            <person name="Eisen J.A."/>
        </authorList>
    </citation>
    <scope>NUCLEOTIDE SEQUENCE [LARGE SCALE GENOMIC DNA]</scope>
    <source>
        <strain evidence="2">DSM 14238 / LMG 21431 / ACAM 643 / 9-3</strain>
    </source>
</reference>